<sequence>MAKDESVACPLQRIILEREDIDELNFVVNAILEANLERYQHFTDISDSKINLKAWKYIKTKDQIKVYAERQQKRRRSPFRASPVNYELQSMLCFGSTLGTLDDVMLGILGPSFEATRTQNSYVDDCSGSAVLSIAEAPSAEEPFQSVVVNWMELDFRRRSMGMVKNRDYVYVEATGIKKLSNGGRLGYRLMHSVDFPQAHVLEERVRAKFSVCCFFRQENESSVSVYMMWMMEPMAAGVRRLMAPRFVKKLLSPLKYAYYGEMKKLTQALEDRYAELKTTKSRDPGHNCTACSKHLGRLGKLLGHHSTCKRCFRHVCSSCKVDKDMSFVTLELKMAQRKVTFCPPCVNDAAVRLSPELSRVEIQSSAYRRHHSAGSSVSSSGWNTMLEDDPQPIMR</sequence>
<dbReference type="PANTHER" id="PTHR13510">
    <property type="entry name" value="FYVE-FINGER-CONTAINING RAB5 EFFECTOR PROTEIN RABENOSYN-5-RELATED"/>
    <property type="match status" value="1"/>
</dbReference>
<reference evidence="2" key="1">
    <citation type="submission" date="2021-11" db="EMBL/GenBank/DDBJ databases">
        <authorList>
            <person name="Islam A."/>
            <person name="Islam S."/>
            <person name="Flora M.S."/>
            <person name="Rahman M."/>
            <person name="Ziaur R.M."/>
            <person name="Epstein J.H."/>
            <person name="Hassan M."/>
            <person name="Klassen M."/>
            <person name="Woodard K."/>
            <person name="Webb A."/>
            <person name="Webby R.J."/>
            <person name="El Zowalaty M.E."/>
        </authorList>
    </citation>
    <scope>NUCLEOTIDE SEQUENCE</scope>
    <source>
        <strain evidence="2">Pbs3</strain>
    </source>
</reference>
<dbReference type="SUPFAM" id="SSF55961">
    <property type="entry name" value="Bet v1-like"/>
    <property type="match status" value="1"/>
</dbReference>
<dbReference type="SUPFAM" id="SSF57903">
    <property type="entry name" value="FYVE/PHD zinc finger"/>
    <property type="match status" value="1"/>
</dbReference>
<dbReference type="Gene3D" id="3.30.40.10">
    <property type="entry name" value="Zinc/RING finger domain, C3HC4 (zinc finger)"/>
    <property type="match status" value="1"/>
</dbReference>
<feature type="compositionally biased region" description="Acidic residues" evidence="1">
    <location>
        <begin position="387"/>
        <end position="396"/>
    </location>
</feature>
<protein>
    <recommendedName>
        <fullName evidence="4">FYVE-type domain-containing protein</fullName>
    </recommendedName>
</protein>
<dbReference type="InterPro" id="IPR023393">
    <property type="entry name" value="START-like_dom_sf"/>
</dbReference>
<dbReference type="CDD" id="cd00065">
    <property type="entry name" value="FYVE_like_SF"/>
    <property type="match status" value="1"/>
</dbReference>
<evidence type="ECO:0000256" key="1">
    <source>
        <dbReference type="SAM" id="MobiDB-lite"/>
    </source>
</evidence>
<feature type="region of interest" description="Disordered" evidence="1">
    <location>
        <begin position="369"/>
        <end position="396"/>
    </location>
</feature>
<dbReference type="InterPro" id="IPR052727">
    <property type="entry name" value="Rab4/Rab5_effector"/>
</dbReference>
<organism evidence="2 3">
    <name type="scientific">Peronospora belbahrii</name>
    <dbReference type="NCBI Taxonomy" id="622444"/>
    <lineage>
        <taxon>Eukaryota</taxon>
        <taxon>Sar</taxon>
        <taxon>Stramenopiles</taxon>
        <taxon>Oomycota</taxon>
        <taxon>Peronosporomycetes</taxon>
        <taxon>Peronosporales</taxon>
        <taxon>Peronosporaceae</taxon>
        <taxon>Peronospora</taxon>
    </lineage>
</organism>
<dbReference type="AlphaFoldDB" id="A0AAU9L981"/>
<dbReference type="Gene3D" id="3.30.530.20">
    <property type="match status" value="1"/>
</dbReference>
<evidence type="ECO:0008006" key="4">
    <source>
        <dbReference type="Google" id="ProtNLM"/>
    </source>
</evidence>
<dbReference type="EMBL" id="CAKKTJ010000330">
    <property type="protein sequence ID" value="CAH0481713.1"/>
    <property type="molecule type" value="Genomic_DNA"/>
</dbReference>
<dbReference type="InterPro" id="IPR011011">
    <property type="entry name" value="Znf_FYVE_PHD"/>
</dbReference>
<name>A0AAU9L981_9STRA</name>
<evidence type="ECO:0000313" key="3">
    <source>
        <dbReference type="Proteomes" id="UP001160483"/>
    </source>
</evidence>
<accession>A0AAU9L981</accession>
<proteinExistence type="predicted"/>
<dbReference type="InterPro" id="IPR013083">
    <property type="entry name" value="Znf_RING/FYVE/PHD"/>
</dbReference>
<gene>
    <name evidence="2" type="ORF">PBS003_LOCUS8318</name>
</gene>
<dbReference type="Proteomes" id="UP001160483">
    <property type="component" value="Unassembled WGS sequence"/>
</dbReference>
<evidence type="ECO:0000313" key="2">
    <source>
        <dbReference type="EMBL" id="CAH0481713.1"/>
    </source>
</evidence>
<dbReference type="PANTHER" id="PTHR13510:SF44">
    <property type="entry name" value="RABENOSYN-5"/>
    <property type="match status" value="1"/>
</dbReference>
<comment type="caution">
    <text evidence="2">The sequence shown here is derived from an EMBL/GenBank/DDBJ whole genome shotgun (WGS) entry which is preliminary data.</text>
</comment>